<proteinExistence type="inferred from homology"/>
<organism evidence="4 5">
    <name type="scientific">Pseudoroseicyclus aestuarii</name>
    <dbReference type="NCBI Taxonomy" id="1795041"/>
    <lineage>
        <taxon>Bacteria</taxon>
        <taxon>Pseudomonadati</taxon>
        <taxon>Pseudomonadota</taxon>
        <taxon>Alphaproteobacteria</taxon>
        <taxon>Rhodobacterales</taxon>
        <taxon>Paracoccaceae</taxon>
        <taxon>Pseudoroseicyclus</taxon>
    </lineage>
</organism>
<dbReference type="Proteomes" id="UP000248311">
    <property type="component" value="Unassembled WGS sequence"/>
</dbReference>
<dbReference type="EMBL" id="QJTE01000002">
    <property type="protein sequence ID" value="PYE85092.1"/>
    <property type="molecule type" value="Genomic_DNA"/>
</dbReference>
<dbReference type="GO" id="GO:0016491">
    <property type="term" value="F:oxidoreductase activity"/>
    <property type="evidence" value="ECO:0007669"/>
    <property type="project" value="UniProtKB-KW"/>
</dbReference>
<accession>A0A318SUE2</accession>
<reference evidence="4 5" key="1">
    <citation type="submission" date="2018-06" db="EMBL/GenBank/DDBJ databases">
        <title>Genomic Encyclopedia of Type Strains, Phase III (KMG-III): the genomes of soil and plant-associated and newly described type strains.</title>
        <authorList>
            <person name="Whitman W."/>
        </authorList>
    </citation>
    <scope>NUCLEOTIDE SEQUENCE [LARGE SCALE GENOMIC DNA]</scope>
    <source>
        <strain evidence="4 5">CECT 9025</strain>
    </source>
</reference>
<evidence type="ECO:0000256" key="2">
    <source>
        <dbReference type="ARBA" id="ARBA00023002"/>
    </source>
</evidence>
<dbReference type="InterPro" id="IPR020904">
    <property type="entry name" value="Sc_DH/Rdtase_CS"/>
</dbReference>
<dbReference type="InterPro" id="IPR002347">
    <property type="entry name" value="SDR_fam"/>
</dbReference>
<sequence>MNRAARAGRLSLVRAAPMRHGRDMVDRVILMTGCSSGIGHAAAHEMRRAGWRVFASCRQEADCARLRSEGFEAPRLDYADEGSIAEALAAVLKASGGRLDALYNNGAFACPGAVEDLPTEALRAIFETNLFGWHALTRQVIPVMRAQGHGRIVNCSSVLGYVAAPWRGAYTASKYALEGLTDTLRLEMRGQPIDVVLLQPGPIGSRMRANAIPQFERWIDWRGSARARDYEGLLHRLYEGGADRWELPAEAAAQVLRRALEARRPRARYRVTLPAKAAALMRRALPDAALDRVLSGS</sequence>
<dbReference type="PRINTS" id="PR00081">
    <property type="entry name" value="GDHRDH"/>
</dbReference>
<protein>
    <submittedName>
        <fullName evidence="4">Short-subunit dehydrogenase</fullName>
    </submittedName>
</protein>
<comment type="caution">
    <text evidence="4">The sequence shown here is derived from an EMBL/GenBank/DDBJ whole genome shotgun (WGS) entry which is preliminary data.</text>
</comment>
<comment type="similarity">
    <text evidence="1 3">Belongs to the short-chain dehydrogenases/reductases (SDR) family.</text>
</comment>
<gene>
    <name evidence="4" type="ORF">DFP88_102898</name>
</gene>
<dbReference type="CDD" id="cd05374">
    <property type="entry name" value="17beta-HSD-like_SDR_c"/>
    <property type="match status" value="1"/>
</dbReference>
<dbReference type="PROSITE" id="PS00061">
    <property type="entry name" value="ADH_SHORT"/>
    <property type="match status" value="1"/>
</dbReference>
<name>A0A318SUE2_9RHOB</name>
<evidence type="ECO:0000313" key="4">
    <source>
        <dbReference type="EMBL" id="PYE85092.1"/>
    </source>
</evidence>
<dbReference type="PANTHER" id="PTHR44169">
    <property type="entry name" value="NADPH-DEPENDENT 1-ACYLDIHYDROXYACETONE PHOSPHATE REDUCTASE"/>
    <property type="match status" value="1"/>
</dbReference>
<dbReference type="PANTHER" id="PTHR44169:SF6">
    <property type="entry name" value="NADPH-DEPENDENT 1-ACYLDIHYDROXYACETONE PHOSPHATE REDUCTASE"/>
    <property type="match status" value="1"/>
</dbReference>
<evidence type="ECO:0000313" key="5">
    <source>
        <dbReference type="Proteomes" id="UP000248311"/>
    </source>
</evidence>
<dbReference type="Pfam" id="PF00106">
    <property type="entry name" value="adh_short"/>
    <property type="match status" value="1"/>
</dbReference>
<evidence type="ECO:0000256" key="3">
    <source>
        <dbReference type="RuleBase" id="RU000363"/>
    </source>
</evidence>
<dbReference type="SUPFAM" id="SSF51735">
    <property type="entry name" value="NAD(P)-binding Rossmann-fold domains"/>
    <property type="match status" value="1"/>
</dbReference>
<keyword evidence="2" id="KW-0560">Oxidoreductase</keyword>
<dbReference type="InterPro" id="IPR036291">
    <property type="entry name" value="NAD(P)-bd_dom_sf"/>
</dbReference>
<evidence type="ECO:0000256" key="1">
    <source>
        <dbReference type="ARBA" id="ARBA00006484"/>
    </source>
</evidence>
<dbReference type="PRINTS" id="PR00080">
    <property type="entry name" value="SDRFAMILY"/>
</dbReference>
<dbReference type="AlphaFoldDB" id="A0A318SUE2"/>
<dbReference type="Gene3D" id="3.40.50.720">
    <property type="entry name" value="NAD(P)-binding Rossmann-like Domain"/>
    <property type="match status" value="1"/>
</dbReference>
<keyword evidence="5" id="KW-1185">Reference proteome</keyword>